<proteinExistence type="predicted"/>
<sequence length="63" mass="7119">MRWLIVFALSCLVFNSLHGWLEKIGLGHIPGDFSVKIGARRWHFPFGSSVLLTLIGLALARWL</sequence>
<organism evidence="1 2">
    <name type="scientific">Sphaerotilus montanus</name>
    <dbReference type="NCBI Taxonomy" id="522889"/>
    <lineage>
        <taxon>Bacteria</taxon>
        <taxon>Pseudomonadati</taxon>
        <taxon>Pseudomonadota</taxon>
        <taxon>Betaproteobacteria</taxon>
        <taxon>Burkholderiales</taxon>
        <taxon>Sphaerotilaceae</taxon>
        <taxon>Sphaerotilus</taxon>
    </lineage>
</organism>
<comment type="caution">
    <text evidence="1">The sequence shown here is derived from an EMBL/GenBank/DDBJ whole genome shotgun (WGS) entry which is preliminary data.</text>
</comment>
<dbReference type="Pfam" id="PF11146">
    <property type="entry name" value="DUF2905"/>
    <property type="match status" value="1"/>
</dbReference>
<evidence type="ECO:0000313" key="2">
    <source>
        <dbReference type="Proteomes" id="UP000518288"/>
    </source>
</evidence>
<dbReference type="EMBL" id="JACCFH010000001">
    <property type="protein sequence ID" value="NYG32838.1"/>
    <property type="molecule type" value="Genomic_DNA"/>
</dbReference>
<evidence type="ECO:0000313" key="1">
    <source>
        <dbReference type="EMBL" id="NYG32838.1"/>
    </source>
</evidence>
<dbReference type="AlphaFoldDB" id="A0A7Y9QWM8"/>
<accession>A0A7Y9QWM8</accession>
<evidence type="ECO:0008006" key="3">
    <source>
        <dbReference type="Google" id="ProtNLM"/>
    </source>
</evidence>
<protein>
    <recommendedName>
        <fullName evidence="3">DUF2905 domain-containing protein</fullName>
    </recommendedName>
</protein>
<name>A0A7Y9QWM8_9BURK</name>
<keyword evidence="2" id="KW-1185">Reference proteome</keyword>
<dbReference type="Proteomes" id="UP000518288">
    <property type="component" value="Unassembled WGS sequence"/>
</dbReference>
<dbReference type="RefSeq" id="WP_179633679.1">
    <property type="nucleotide sequence ID" value="NZ_JACCFH010000001.1"/>
</dbReference>
<reference evidence="1 2" key="1">
    <citation type="submission" date="2020-07" db="EMBL/GenBank/DDBJ databases">
        <title>Genomic Encyclopedia of Archaeal and Bacterial Type Strains, Phase II (KMG-II): from individual species to whole genera.</title>
        <authorList>
            <person name="Goeker M."/>
        </authorList>
    </citation>
    <scope>NUCLEOTIDE SEQUENCE [LARGE SCALE GENOMIC DNA]</scope>
    <source>
        <strain evidence="1 2">DSM 21226</strain>
    </source>
</reference>
<gene>
    <name evidence="1" type="ORF">BDD16_001824</name>
</gene>
<dbReference type="InterPro" id="IPR021320">
    <property type="entry name" value="DUF2905"/>
</dbReference>